<organism evidence="1 2">
    <name type="scientific">Chlorobium limicola (strain DSM 245 / NBRC 103803 / 6330)</name>
    <dbReference type="NCBI Taxonomy" id="290315"/>
    <lineage>
        <taxon>Bacteria</taxon>
        <taxon>Pseudomonadati</taxon>
        <taxon>Chlorobiota</taxon>
        <taxon>Chlorobiia</taxon>
        <taxon>Chlorobiales</taxon>
        <taxon>Chlorobiaceae</taxon>
        <taxon>Chlorobium/Pelodictyon group</taxon>
        <taxon>Chlorobium</taxon>
    </lineage>
</organism>
<sequence>MEKRTPHYSLEKVKRIVSDRNSRPFTMTALSGGLALGLTEPVMREIVLALRRADFYKSMTTHLDHKLWQDVYHGMTPDGIPVYIKVTDSDDDRPPVIQFKAR</sequence>
<evidence type="ECO:0000313" key="2">
    <source>
        <dbReference type="Proteomes" id="UP000008841"/>
    </source>
</evidence>
<accession>B3ECX3</accession>
<dbReference type="HOGENOM" id="CLU_161157_0_0_10"/>
<proteinExistence type="predicted"/>
<dbReference type="InterPro" id="IPR031451">
    <property type="entry name" value="MqsR_toxin"/>
</dbReference>
<dbReference type="CDD" id="cd12869">
    <property type="entry name" value="MqsR"/>
    <property type="match status" value="1"/>
</dbReference>
<dbReference type="GO" id="GO:0017148">
    <property type="term" value="P:negative regulation of translation"/>
    <property type="evidence" value="ECO:0007669"/>
    <property type="project" value="InterPro"/>
</dbReference>
<dbReference type="GO" id="GO:0044010">
    <property type="term" value="P:single-species biofilm formation"/>
    <property type="evidence" value="ECO:0007669"/>
    <property type="project" value="InterPro"/>
</dbReference>
<dbReference type="AlphaFoldDB" id="B3ECX3"/>
<gene>
    <name evidence="1" type="ordered locus">Clim_1336</name>
</gene>
<dbReference type="STRING" id="290315.Clim_1336"/>
<dbReference type="OrthoDB" id="1666895at2"/>
<dbReference type="InterPro" id="IPR038493">
    <property type="entry name" value="MqsR_sf"/>
</dbReference>
<dbReference type="KEGG" id="cli:Clim_1336"/>
<protein>
    <recommendedName>
        <fullName evidence="3">Motility quorum-sensing regulator MqsR</fullName>
    </recommendedName>
</protein>
<dbReference type="EMBL" id="CP001097">
    <property type="protein sequence ID" value="ACD90398.1"/>
    <property type="molecule type" value="Genomic_DNA"/>
</dbReference>
<evidence type="ECO:0008006" key="3">
    <source>
        <dbReference type="Google" id="ProtNLM"/>
    </source>
</evidence>
<name>B3ECX3_CHLL2</name>
<dbReference type="Proteomes" id="UP000008841">
    <property type="component" value="Chromosome"/>
</dbReference>
<evidence type="ECO:0000313" key="1">
    <source>
        <dbReference type="EMBL" id="ACD90398.1"/>
    </source>
</evidence>
<dbReference type="eggNOG" id="ENOG50331SX">
    <property type="taxonomic scope" value="Bacteria"/>
</dbReference>
<dbReference type="Pfam" id="PF15723">
    <property type="entry name" value="MqsR_toxin"/>
    <property type="match status" value="1"/>
</dbReference>
<reference evidence="1 2" key="1">
    <citation type="submission" date="2008-05" db="EMBL/GenBank/DDBJ databases">
        <title>Complete sequence of Chlorobium limicola DSM 245.</title>
        <authorList>
            <consortium name="US DOE Joint Genome Institute"/>
            <person name="Lucas S."/>
            <person name="Copeland A."/>
            <person name="Lapidus A."/>
            <person name="Glavina del Rio T."/>
            <person name="Dalin E."/>
            <person name="Tice H."/>
            <person name="Bruce D."/>
            <person name="Goodwin L."/>
            <person name="Pitluck S."/>
            <person name="Schmutz J."/>
            <person name="Larimer F."/>
            <person name="Land M."/>
            <person name="Hauser L."/>
            <person name="Kyrpides N."/>
            <person name="Ovchinnikova G."/>
            <person name="Zhao F."/>
            <person name="Li T."/>
            <person name="Liu Z."/>
            <person name="Overmann J."/>
            <person name="Bryant D.A."/>
            <person name="Richardson P."/>
        </authorList>
    </citation>
    <scope>NUCLEOTIDE SEQUENCE [LARGE SCALE GENOMIC DNA]</scope>
    <source>
        <strain evidence="2">DSM 245 / NBRC 103803 / 6330</strain>
    </source>
</reference>
<dbReference type="GO" id="GO:0009372">
    <property type="term" value="P:quorum sensing"/>
    <property type="evidence" value="ECO:0007669"/>
    <property type="project" value="InterPro"/>
</dbReference>
<dbReference type="RefSeq" id="WP_012466275.1">
    <property type="nucleotide sequence ID" value="NC_010803.1"/>
</dbReference>
<dbReference type="Gene3D" id="3.30.2310.40">
    <property type="match status" value="1"/>
</dbReference>